<protein>
    <submittedName>
        <fullName evidence="4">Glycine amidinotransferase</fullName>
    </submittedName>
</protein>
<evidence type="ECO:0000313" key="4">
    <source>
        <dbReference type="EMBL" id="SCX92794.1"/>
    </source>
</evidence>
<dbReference type="PROSITE" id="PS51318">
    <property type="entry name" value="TAT"/>
    <property type="match status" value="1"/>
</dbReference>
<dbReference type="Gene3D" id="3.75.10.10">
    <property type="entry name" value="L-arginine/glycine Amidinotransferase, Chain A"/>
    <property type="match status" value="1"/>
</dbReference>
<comment type="similarity">
    <text evidence="1">Belongs to the amidinotransferase family.</text>
</comment>
<dbReference type="PANTHER" id="PTHR10488">
    <property type="entry name" value="GLYCINE AMIDINOTRANSFERASE, MITOCHONDRIAL"/>
    <property type="match status" value="1"/>
</dbReference>
<organism evidence="4 5">
    <name type="scientific">Desulfoluna spongiiphila</name>
    <dbReference type="NCBI Taxonomy" id="419481"/>
    <lineage>
        <taxon>Bacteria</taxon>
        <taxon>Pseudomonadati</taxon>
        <taxon>Thermodesulfobacteriota</taxon>
        <taxon>Desulfobacteria</taxon>
        <taxon>Desulfobacterales</taxon>
        <taxon>Desulfolunaceae</taxon>
        <taxon>Desulfoluna</taxon>
    </lineage>
</organism>
<dbReference type="GO" id="GO:0051536">
    <property type="term" value="F:iron-sulfur cluster binding"/>
    <property type="evidence" value="ECO:0007669"/>
    <property type="project" value="UniProtKB-KW"/>
</dbReference>
<name>A0A1G5BRX4_9BACT</name>
<proteinExistence type="inferred from homology"/>
<keyword evidence="2 4" id="KW-0808">Transferase</keyword>
<keyword evidence="3" id="KW-0479">Metal-binding</keyword>
<dbReference type="GO" id="GO:0015067">
    <property type="term" value="F:amidinotransferase activity"/>
    <property type="evidence" value="ECO:0007669"/>
    <property type="project" value="InterPro"/>
</dbReference>
<dbReference type="InterPro" id="IPR006311">
    <property type="entry name" value="TAT_signal"/>
</dbReference>
<evidence type="ECO:0000313" key="5">
    <source>
        <dbReference type="Proteomes" id="UP000198870"/>
    </source>
</evidence>
<dbReference type="Proteomes" id="UP000198870">
    <property type="component" value="Unassembled WGS sequence"/>
</dbReference>
<sequence length="368" mass="40009">MKDPDISRRTLLKGMAVASLVMAGFGMSRIFRPGRASARAGVPLGVAHEWGTLKEALVGSPHVKIPETLPPEMRRWFPRKWQAFFNAHAGKSLVEADPALYQRMDCQMSSVIEVLRDRGVTVYRTPAMTPAELGYLDSAFPACGAQLYPRDPLLVVGDKAIETELFFPFRRRERFGIRRALDRRVERGGNSVISMPPLVPSRGVAPGGHGAILEGGDVLVLGRDLLVGLSGNASNPEGVRWLAGCLGPGYRVHGVRLNSGFLHLDCCLSTPRPGLAVVCRDAFPDGLPQCLDGWKTIDVSAAEALEGFACNGLILDEKAMVLADEVPRVADRLRAAGQEVMEVPFDAVTFFGGSLRCWHQALVRESTL</sequence>
<gene>
    <name evidence="4" type="ORF">SAMN05216233_102157</name>
</gene>
<keyword evidence="3" id="KW-0411">Iron-sulfur</keyword>
<dbReference type="RefSeq" id="WP_217640235.1">
    <property type="nucleotide sequence ID" value="NZ_FMUX01000002.1"/>
</dbReference>
<dbReference type="InterPro" id="IPR033195">
    <property type="entry name" value="AmidinoTrfase"/>
</dbReference>
<dbReference type="SUPFAM" id="SSF55909">
    <property type="entry name" value="Pentein"/>
    <property type="match status" value="1"/>
</dbReference>
<accession>A0A1G5BRX4</accession>
<dbReference type="EMBL" id="FMUX01000002">
    <property type="protein sequence ID" value="SCX92794.1"/>
    <property type="molecule type" value="Genomic_DNA"/>
</dbReference>
<keyword evidence="3" id="KW-0408">Iron</keyword>
<keyword evidence="5" id="KW-1185">Reference proteome</keyword>
<evidence type="ECO:0000256" key="2">
    <source>
        <dbReference type="ARBA" id="ARBA00022679"/>
    </source>
</evidence>
<reference evidence="4 5" key="1">
    <citation type="submission" date="2016-10" db="EMBL/GenBank/DDBJ databases">
        <authorList>
            <person name="de Groot N.N."/>
        </authorList>
    </citation>
    <scope>NUCLEOTIDE SEQUENCE [LARGE SCALE GENOMIC DNA]</scope>
    <source>
        <strain evidence="4 5">AA1</strain>
    </source>
</reference>
<dbReference type="STRING" id="419481.SAMN05216233_102157"/>
<dbReference type="AlphaFoldDB" id="A0A1G5BRX4"/>
<dbReference type="PANTHER" id="PTHR10488:SF1">
    <property type="entry name" value="GLYCINE AMIDINOTRANSFERASE, MITOCHONDRIAL"/>
    <property type="match status" value="1"/>
</dbReference>
<evidence type="ECO:0000256" key="1">
    <source>
        <dbReference type="ARBA" id="ARBA00006943"/>
    </source>
</evidence>
<evidence type="ECO:0000256" key="3">
    <source>
        <dbReference type="ARBA" id="ARBA00023014"/>
    </source>
</evidence>